<accession>A0AAV7T749</accession>
<name>A0AAV7T749_PLEWA</name>
<evidence type="ECO:0000313" key="2">
    <source>
        <dbReference type="Proteomes" id="UP001066276"/>
    </source>
</evidence>
<reference evidence="1" key="1">
    <citation type="journal article" date="2022" name="bioRxiv">
        <title>Sequencing and chromosome-scale assembly of the giantPleurodeles waltlgenome.</title>
        <authorList>
            <person name="Brown T."/>
            <person name="Elewa A."/>
            <person name="Iarovenko S."/>
            <person name="Subramanian E."/>
            <person name="Araus A.J."/>
            <person name="Petzold A."/>
            <person name="Susuki M."/>
            <person name="Suzuki K.-i.T."/>
            <person name="Hayashi T."/>
            <person name="Toyoda A."/>
            <person name="Oliveira C."/>
            <person name="Osipova E."/>
            <person name="Leigh N.D."/>
            <person name="Simon A."/>
            <person name="Yun M.H."/>
        </authorList>
    </citation>
    <scope>NUCLEOTIDE SEQUENCE</scope>
    <source>
        <strain evidence="1">20211129_DDA</strain>
        <tissue evidence="1">Liver</tissue>
    </source>
</reference>
<dbReference type="EMBL" id="JANPWB010000007">
    <property type="protein sequence ID" value="KAJ1172154.1"/>
    <property type="molecule type" value="Genomic_DNA"/>
</dbReference>
<organism evidence="1 2">
    <name type="scientific">Pleurodeles waltl</name>
    <name type="common">Iberian ribbed newt</name>
    <dbReference type="NCBI Taxonomy" id="8319"/>
    <lineage>
        <taxon>Eukaryota</taxon>
        <taxon>Metazoa</taxon>
        <taxon>Chordata</taxon>
        <taxon>Craniata</taxon>
        <taxon>Vertebrata</taxon>
        <taxon>Euteleostomi</taxon>
        <taxon>Amphibia</taxon>
        <taxon>Batrachia</taxon>
        <taxon>Caudata</taxon>
        <taxon>Salamandroidea</taxon>
        <taxon>Salamandridae</taxon>
        <taxon>Pleurodelinae</taxon>
        <taxon>Pleurodeles</taxon>
    </lineage>
</organism>
<evidence type="ECO:0000313" key="1">
    <source>
        <dbReference type="EMBL" id="KAJ1172154.1"/>
    </source>
</evidence>
<comment type="caution">
    <text evidence="1">The sequence shown here is derived from an EMBL/GenBank/DDBJ whole genome shotgun (WGS) entry which is preliminary data.</text>
</comment>
<proteinExistence type="predicted"/>
<keyword evidence="2" id="KW-1185">Reference proteome</keyword>
<protein>
    <submittedName>
        <fullName evidence="1">Uncharacterized protein</fullName>
    </submittedName>
</protein>
<dbReference type="AlphaFoldDB" id="A0AAV7T749"/>
<gene>
    <name evidence="1" type="ORF">NDU88_004004</name>
</gene>
<sequence length="84" mass="8918">MPAHHVNSAQGSGAVAPAQCRFLVTTVTGSDILGEPRVPMAMRGPHPNLILGLWGLRDPEGRRLRSKLAHNKEADLASSQVALS</sequence>
<dbReference type="Proteomes" id="UP001066276">
    <property type="component" value="Chromosome 4_1"/>
</dbReference>